<feature type="compositionally biased region" description="Basic and acidic residues" evidence="7">
    <location>
        <begin position="662"/>
        <end position="683"/>
    </location>
</feature>
<feature type="compositionally biased region" description="Basic and acidic residues" evidence="7">
    <location>
        <begin position="1243"/>
        <end position="1255"/>
    </location>
</feature>
<dbReference type="SUPFAM" id="SSF57903">
    <property type="entry name" value="FYVE/PHD zinc finger"/>
    <property type="match status" value="1"/>
</dbReference>
<evidence type="ECO:0000256" key="1">
    <source>
        <dbReference type="ARBA" id="ARBA00004123"/>
    </source>
</evidence>
<sequence>MEDGNAVNIKEEKHVTVPIKNLYANHSTTFTANGHGFHGEASGRRLSSNIDISNEEKTKKRINPLKIHLGKRPYIDDSFQYYNNSKKKAYVNKTCDTISKVITPRVAPKLLPKKFDRTICHSNSARATNHDICEDDVPVPRLLPKGQLLPFKKGKTEEGPQLKEYAHSLGLQPMVKFKCRRCCSMSFETLKMLKKHQMVCRAQAREPVSTTETPATTEMRLGEPSRVTRKVYLCSACGTCYENWNLFLHMREVHNRHICLFCLGMFSKAKRLSSHLISKHNIKEFSYESKDDFLSVYSGTLFLMCCSCEEICSEQDDIFNHDCNNVKPKPVPVLISKNATKLNANMKPISNKTNESILTNGPLATCTKDLSKEVNDNVSYDKTNIERKPETVVSSYNCVSQIEEETVKKHIDITSDSTPSNKSSLLNTYPCETKMDDSNLDNMKITSPAQDHIEGPKEEKLIITNGDDSAHAELQACDAVPMDVDLPVSPVKEENSIIQEKEKDCGIKLKLSLNNAKSPVIINSTVDPSVGKQNLNKPPSRIRRPPKRYEKEITVEDPQQQSLTPTIKMTICEKADSSFVKSTIIANESDCIKKSVNNKMEEEMSNTSLQDKKYDNTVKTTIYDNKPDEINSLNRVPKLTVRVPKELLDRDSSSDYSSDSDLSDKLTVDENNTPEKNKDKIDYKNQQQESVVHQQIQSSPDGILVEKSKLENDQDINKTEEEESLPKDDNMATDTAFTSVDKPEEPAIAEEVPAVELTLNRPLDKYPLKELLKVFLNSTVYNCIYCNHVRKIAVNCEQLALHMVAQHRFSATVDSITAEELLPETITAKVKTGAEELRSVFINLDSYDSEEKYEHFHKEFPHFCQEEGCTERFVSKKLLLKHLDTHKEVIHNETPTDEEKKPNNEETINDERKTPIIDLIGEKENIIAEHNEGNNNIDTENLSKKAKKKRSKDKDNLLLDVDLPALNLSESDSSDESDNGAPPIKEEKTVMKTEKEENSVPEDMNFLISKIEEKSEAVLDEKPDEQKVLDIWDNFKRYQAKVEKQKTPPLVPIRKHVCESDHDYCIIPSDLNGDDRPVSPSKKDKKSSKKKQGDLSSSSSSSSDSDSSCSCGSNCSCSSSSNSSSSSSSDSDSSDSGREKKKKIIKKKNVNRRNSCGSQASAVDVMSMAETPVLVPEVREPPIAETDLETDETETDEEFYDENPQKLTSIHNEKRNQLMVLSTPAPSDNGSISGDVSRCTTPVKDEEVPKKEKVPSSKKKSKKKRRTKNLKKTEPLKINIPKEVISKLEPELSVINPSVVPNKITISLQSNTIQIPEMPQPASTTFNISTSSTTSAESKRASKRRRIPNKFYGYSSEEDTPQIALKPQLPPKLEWRKEDLPSPPLSHKTKKEVPSSTIPQKFHNYTEPIRLKTPIPDPVPPPILMNSESMGSSDSDSSEEGALQIYQPSGPQSSIPAPPAHITSGTSSLPYPFQRPAVRQAREGESVYCYCRCPYDEVSEMIACDAEGCAIEWFHFECVGIMVPPKGKWYCPDCRQKQNFSAYR</sequence>
<organism evidence="9 10">
    <name type="scientific">Eumeta variegata</name>
    <name type="common">Bagworm moth</name>
    <name type="synonym">Eumeta japonica</name>
    <dbReference type="NCBI Taxonomy" id="151549"/>
    <lineage>
        <taxon>Eukaryota</taxon>
        <taxon>Metazoa</taxon>
        <taxon>Ecdysozoa</taxon>
        <taxon>Arthropoda</taxon>
        <taxon>Hexapoda</taxon>
        <taxon>Insecta</taxon>
        <taxon>Pterygota</taxon>
        <taxon>Neoptera</taxon>
        <taxon>Endopterygota</taxon>
        <taxon>Lepidoptera</taxon>
        <taxon>Glossata</taxon>
        <taxon>Ditrysia</taxon>
        <taxon>Tineoidea</taxon>
        <taxon>Psychidae</taxon>
        <taxon>Oiketicinae</taxon>
        <taxon>Eumeta</taxon>
    </lineage>
</organism>
<dbReference type="PANTHER" id="PTHR46174:SF1">
    <property type="entry name" value="CXXC-TYPE ZINC FINGER PROTEIN 1"/>
    <property type="match status" value="1"/>
</dbReference>
<accession>A0A4C1XM44</accession>
<feature type="compositionally biased region" description="Low complexity" evidence="7">
    <location>
        <begin position="686"/>
        <end position="699"/>
    </location>
</feature>
<reference evidence="9 10" key="1">
    <citation type="journal article" date="2019" name="Commun. Biol.">
        <title>The bagworm genome reveals a unique fibroin gene that provides high tensile strength.</title>
        <authorList>
            <person name="Kono N."/>
            <person name="Nakamura H."/>
            <person name="Ohtoshi R."/>
            <person name="Tomita M."/>
            <person name="Numata K."/>
            <person name="Arakawa K."/>
        </authorList>
    </citation>
    <scope>NUCLEOTIDE SEQUENCE [LARGE SCALE GENOMIC DNA]</scope>
</reference>
<dbReference type="SMART" id="SM00355">
    <property type="entry name" value="ZnF_C2H2"/>
    <property type="match status" value="4"/>
</dbReference>
<keyword evidence="5" id="KW-0539">Nucleus</keyword>
<dbReference type="PROSITE" id="PS50016">
    <property type="entry name" value="ZF_PHD_2"/>
    <property type="match status" value="1"/>
</dbReference>
<feature type="compositionally biased region" description="Polar residues" evidence="7">
    <location>
        <begin position="1446"/>
        <end position="1455"/>
    </location>
</feature>
<feature type="compositionally biased region" description="Polar residues" evidence="7">
    <location>
        <begin position="1152"/>
        <end position="1161"/>
    </location>
</feature>
<dbReference type="InterPro" id="IPR019786">
    <property type="entry name" value="Zinc_finger_PHD-type_CS"/>
</dbReference>
<feature type="compositionally biased region" description="Low complexity" evidence="7">
    <location>
        <begin position="1323"/>
        <end position="1336"/>
    </location>
</feature>
<feature type="compositionally biased region" description="Low complexity" evidence="7">
    <location>
        <begin position="1094"/>
        <end position="1131"/>
    </location>
</feature>
<dbReference type="InterPro" id="IPR037869">
    <property type="entry name" value="Spp1/CFP1"/>
</dbReference>
<evidence type="ECO:0000256" key="5">
    <source>
        <dbReference type="ARBA" id="ARBA00023242"/>
    </source>
</evidence>
<feature type="compositionally biased region" description="Basic residues" evidence="7">
    <location>
        <begin position="1256"/>
        <end position="1270"/>
    </location>
</feature>
<dbReference type="GO" id="GO:0008270">
    <property type="term" value="F:zinc ion binding"/>
    <property type="evidence" value="ECO:0007669"/>
    <property type="project" value="UniProtKB-KW"/>
</dbReference>
<dbReference type="Proteomes" id="UP000299102">
    <property type="component" value="Unassembled WGS sequence"/>
</dbReference>
<name>A0A4C1XM44_EUMVA</name>
<feature type="compositionally biased region" description="Acidic residues" evidence="7">
    <location>
        <begin position="1186"/>
        <end position="1201"/>
    </location>
</feature>
<comment type="caution">
    <text evidence="9">The sequence shown here is derived from an EMBL/GenBank/DDBJ whole genome shotgun (WGS) entry which is preliminary data.</text>
</comment>
<evidence type="ECO:0000313" key="10">
    <source>
        <dbReference type="Proteomes" id="UP000299102"/>
    </source>
</evidence>
<feature type="compositionally biased region" description="Basic and acidic residues" evidence="7">
    <location>
        <begin position="897"/>
        <end position="915"/>
    </location>
</feature>
<protein>
    <submittedName>
        <fullName evidence="9">Chromatin modification-related protein YNG2</fullName>
    </submittedName>
</protein>
<dbReference type="InterPro" id="IPR013083">
    <property type="entry name" value="Znf_RING/FYVE/PHD"/>
</dbReference>
<dbReference type="GO" id="GO:0045893">
    <property type="term" value="P:positive regulation of DNA-templated transcription"/>
    <property type="evidence" value="ECO:0007669"/>
    <property type="project" value="TreeGrafter"/>
</dbReference>
<keyword evidence="2" id="KW-0479">Metal-binding</keyword>
<dbReference type="PROSITE" id="PS01359">
    <property type="entry name" value="ZF_PHD_1"/>
    <property type="match status" value="1"/>
</dbReference>
<feature type="region of interest" description="Disordered" evidence="7">
    <location>
        <begin position="650"/>
        <end position="732"/>
    </location>
</feature>
<feature type="region of interest" description="Disordered" evidence="7">
    <location>
        <begin position="1317"/>
        <end position="1397"/>
    </location>
</feature>
<evidence type="ECO:0000259" key="8">
    <source>
        <dbReference type="PROSITE" id="PS50016"/>
    </source>
</evidence>
<feature type="region of interest" description="Disordered" evidence="7">
    <location>
        <begin position="889"/>
        <end position="915"/>
    </location>
</feature>
<dbReference type="PANTHER" id="PTHR46174">
    <property type="entry name" value="CXXC-TYPE ZINC FINGER PROTEIN 1"/>
    <property type="match status" value="1"/>
</dbReference>
<dbReference type="GO" id="GO:0048188">
    <property type="term" value="C:Set1C/COMPASS complex"/>
    <property type="evidence" value="ECO:0007669"/>
    <property type="project" value="InterPro"/>
</dbReference>
<dbReference type="SMART" id="SM00249">
    <property type="entry name" value="PHD"/>
    <property type="match status" value="1"/>
</dbReference>
<feature type="compositionally biased region" description="Polar residues" evidence="7">
    <location>
        <begin position="1224"/>
        <end position="1240"/>
    </location>
</feature>
<feature type="region of interest" description="Disordered" evidence="7">
    <location>
        <begin position="968"/>
        <end position="1000"/>
    </location>
</feature>
<dbReference type="InterPro" id="IPR019787">
    <property type="entry name" value="Znf_PHD-finger"/>
</dbReference>
<feature type="compositionally biased region" description="Basic and acidic residues" evidence="7">
    <location>
        <begin position="704"/>
        <end position="730"/>
    </location>
</feature>
<feature type="region of interest" description="Disordered" evidence="7">
    <location>
        <begin position="1424"/>
        <end position="1468"/>
    </location>
</feature>
<feature type="region of interest" description="Disordered" evidence="7">
    <location>
        <begin position="1068"/>
        <end position="1275"/>
    </location>
</feature>
<keyword evidence="10" id="KW-1185">Reference proteome</keyword>
<dbReference type="InterPro" id="IPR011011">
    <property type="entry name" value="Znf_FYVE_PHD"/>
</dbReference>
<feature type="compositionally biased region" description="Basic residues" evidence="7">
    <location>
        <begin position="1139"/>
        <end position="1151"/>
    </location>
</feature>
<keyword evidence="3 6" id="KW-0863">Zinc-finger</keyword>
<comment type="subcellular location">
    <subcellularLocation>
        <location evidence="1">Nucleus</location>
    </subcellularLocation>
</comment>
<dbReference type="CDD" id="cd15505">
    <property type="entry name" value="PHD_ING"/>
    <property type="match status" value="1"/>
</dbReference>
<evidence type="ECO:0000256" key="6">
    <source>
        <dbReference type="PROSITE-ProRule" id="PRU00146"/>
    </source>
</evidence>
<feature type="domain" description="PHD-type" evidence="8">
    <location>
        <begin position="1486"/>
        <end position="1537"/>
    </location>
</feature>
<feature type="compositionally biased region" description="Basic and acidic residues" evidence="7">
    <location>
        <begin position="984"/>
        <end position="998"/>
    </location>
</feature>
<evidence type="ECO:0000256" key="2">
    <source>
        <dbReference type="ARBA" id="ARBA00022723"/>
    </source>
</evidence>
<evidence type="ECO:0000256" key="3">
    <source>
        <dbReference type="ARBA" id="ARBA00022771"/>
    </source>
</evidence>
<keyword evidence="4" id="KW-0862">Zinc</keyword>
<evidence type="ECO:0000313" key="9">
    <source>
        <dbReference type="EMBL" id="GBP63584.1"/>
    </source>
</evidence>
<dbReference type="PROSITE" id="PS00028">
    <property type="entry name" value="ZINC_FINGER_C2H2_1"/>
    <property type="match status" value="1"/>
</dbReference>
<dbReference type="OrthoDB" id="5411773at2759"/>
<evidence type="ECO:0000256" key="7">
    <source>
        <dbReference type="SAM" id="MobiDB-lite"/>
    </source>
</evidence>
<dbReference type="InterPro" id="IPR013087">
    <property type="entry name" value="Znf_C2H2_type"/>
</dbReference>
<evidence type="ECO:0000256" key="4">
    <source>
        <dbReference type="ARBA" id="ARBA00022833"/>
    </source>
</evidence>
<dbReference type="InterPro" id="IPR001965">
    <property type="entry name" value="Znf_PHD"/>
</dbReference>
<dbReference type="Gene3D" id="3.30.40.10">
    <property type="entry name" value="Zinc/RING finger domain, C3HC4 (zinc finger)"/>
    <property type="match status" value="1"/>
</dbReference>
<proteinExistence type="predicted"/>
<dbReference type="EMBL" id="BGZK01000873">
    <property type="protein sequence ID" value="GBP63584.1"/>
    <property type="molecule type" value="Genomic_DNA"/>
</dbReference>
<feature type="region of interest" description="Disordered" evidence="7">
    <location>
        <begin position="930"/>
        <end position="953"/>
    </location>
</feature>
<gene>
    <name evidence="9" type="primary">YNG2</name>
    <name evidence="9" type="ORF">EVAR_97601_1</name>
</gene>
<dbReference type="STRING" id="151549.A0A4C1XM44"/>